<sequence>MSSEQVSHQQTRVKVRNIGGIDETTVTLPPGVSVLAGRNASNRTSFLQALMGGLGSTQTTLKGDAEEGSVTLELGGETYTRTLKRSGDTVVFGGDPYLEDPEIADSFAFLLEDNEARRAVARGDDLREIIMRPIDTDQIEAEIEACEQERDELESKIQELDRLEQELPQLEAEKKETKEELETARDKLETKQAELDAVDTGVEESRSRKQDLEDAFDRVRDARSELDDLEFDLETERSTIEQLEAERDELEASLEELEEVTESTDRLEGRISELRERKRSLDDTINELGSVINFNQEMLNGEGIDLETDTDPTDALLENDETVCWTCGSEVETTQIEDTLQRLRDLRSDKLDERNRIRSEIDELSEQKESIRERKSERQQTERRLETVESDIESSRERVAELEQRIEDQEQRVSELEAEAESIELEDHDEVLELHREINGIELRIDRLESELDEINEEIADKESAIEQRDELTAEREAVTEQLTELRTRVNRIEQDAIENFNEHMETVLDILEYDNLDRIWIEQRETEVREGRKKVMRSRFDLHIVRSTADGTVYEDTIDHLSESEREVTGLVFALAGYLVHDVAEKVPFIILDSLEAIDSDRISHVVDYLSEHADFLVAALLPEDAAALSEEYTYIENID</sequence>
<evidence type="ECO:0000256" key="3">
    <source>
        <dbReference type="SAM" id="MobiDB-lite"/>
    </source>
</evidence>
<geneLocation type="plasmid" evidence="4 5">
    <name>unnamed2</name>
</geneLocation>
<evidence type="ECO:0000313" key="4">
    <source>
        <dbReference type="EMBL" id="QZP39757.1"/>
    </source>
</evidence>
<keyword evidence="4" id="KW-0614">Plasmid</keyword>
<comment type="similarity">
    <text evidence="2">Belongs to the Sph1/Sph2 family.</text>
</comment>
<evidence type="ECO:0000313" key="5">
    <source>
        <dbReference type="Proteomes" id="UP000826254"/>
    </source>
</evidence>
<dbReference type="PANTHER" id="PTHR32114">
    <property type="entry name" value="ABC TRANSPORTER ABCH.3"/>
    <property type="match status" value="1"/>
</dbReference>
<dbReference type="AlphaFoldDB" id="A0A8T8WIV5"/>
<dbReference type="InterPro" id="IPR027417">
    <property type="entry name" value="P-loop_NTPase"/>
</dbReference>
<name>A0A8T8WIV5_9EURY</name>
<dbReference type="Proteomes" id="UP000826254">
    <property type="component" value="Plasmid unnamed2"/>
</dbReference>
<feature type="region of interest" description="Disordered" evidence="3">
    <location>
        <begin position="365"/>
        <end position="389"/>
    </location>
</feature>
<evidence type="ECO:0000256" key="1">
    <source>
        <dbReference type="ARBA" id="ARBA00023054"/>
    </source>
</evidence>
<gene>
    <name evidence="4" type="ORF">K6T50_17435</name>
</gene>
<protein>
    <submittedName>
        <fullName evidence="4">AAA family ATPase</fullName>
    </submittedName>
</protein>
<dbReference type="PANTHER" id="PTHR32114:SF2">
    <property type="entry name" value="ABC TRANSPORTER ABCH.3"/>
    <property type="match status" value="1"/>
</dbReference>
<keyword evidence="5" id="KW-1185">Reference proteome</keyword>
<reference evidence="4 5" key="1">
    <citation type="journal article" date="2021" name="Int. J. Syst. Evol. Microbiol.">
        <title>Halobaculum halophilum sp. nov. and Halobaculum salinum sp. nov., isolated from salt lake and saline soil.</title>
        <authorList>
            <person name="Cui H.L."/>
            <person name="Shi X.W."/>
            <person name="Yin X.M."/>
            <person name="Yang X.Y."/>
            <person name="Hou J."/>
            <person name="Zhu L."/>
        </authorList>
    </citation>
    <scope>NUCLEOTIDE SEQUENCE [LARGE SCALE GENOMIC DNA]</scope>
    <source>
        <strain evidence="4 5">NBRC 109044</strain>
    </source>
</reference>
<evidence type="ECO:0000256" key="2">
    <source>
        <dbReference type="ARBA" id="ARBA00049666"/>
    </source>
</evidence>
<dbReference type="SUPFAM" id="SSF52540">
    <property type="entry name" value="P-loop containing nucleoside triphosphate hydrolases"/>
    <property type="match status" value="2"/>
</dbReference>
<feature type="region of interest" description="Disordered" evidence="3">
    <location>
        <begin position="170"/>
        <end position="189"/>
    </location>
</feature>
<dbReference type="NCBIfam" id="NF045487">
    <property type="entry name" value="ASRP"/>
    <property type="match status" value="1"/>
</dbReference>
<dbReference type="Gene3D" id="3.40.50.300">
    <property type="entry name" value="P-loop containing nucleotide triphosphate hydrolases"/>
    <property type="match status" value="2"/>
</dbReference>
<accession>A0A8T8WIV5</accession>
<dbReference type="Gene3D" id="1.10.287.510">
    <property type="entry name" value="Helix hairpin bin"/>
    <property type="match status" value="1"/>
</dbReference>
<keyword evidence="1" id="KW-0175">Coiled coil</keyword>
<proteinExistence type="inferred from homology"/>
<organism evidence="4 5">
    <name type="scientific">Halobaculum magnesiiphilum</name>
    <dbReference type="NCBI Taxonomy" id="1017351"/>
    <lineage>
        <taxon>Archaea</taxon>
        <taxon>Methanobacteriati</taxon>
        <taxon>Methanobacteriota</taxon>
        <taxon>Stenosarchaea group</taxon>
        <taxon>Halobacteria</taxon>
        <taxon>Halobacteriales</taxon>
        <taxon>Haloferacaceae</taxon>
        <taxon>Halobaculum</taxon>
    </lineage>
</organism>
<dbReference type="RefSeq" id="WP_222609506.1">
    <property type="nucleotide sequence ID" value="NZ_CP081960.1"/>
</dbReference>
<dbReference type="GeneID" id="67179963"/>
<dbReference type="EMBL" id="CP081960">
    <property type="protein sequence ID" value="QZP39757.1"/>
    <property type="molecule type" value="Genomic_DNA"/>
</dbReference>
<dbReference type="KEGG" id="hmp:K6T50_17435"/>